<dbReference type="InterPro" id="IPR043128">
    <property type="entry name" value="Rev_trsase/Diguanyl_cyclase"/>
</dbReference>
<dbReference type="InterPro" id="IPR001633">
    <property type="entry name" value="EAL_dom"/>
</dbReference>
<dbReference type="SMART" id="SM00052">
    <property type="entry name" value="EAL"/>
    <property type="match status" value="1"/>
</dbReference>
<evidence type="ECO:0000259" key="2">
    <source>
        <dbReference type="PROSITE" id="PS50883"/>
    </source>
</evidence>
<dbReference type="GeneID" id="97891932"/>
<dbReference type="Proteomes" id="UP000199550">
    <property type="component" value="Unassembled WGS sequence"/>
</dbReference>
<feature type="domain" description="EAL" evidence="2">
    <location>
        <begin position="383"/>
        <end position="638"/>
    </location>
</feature>
<dbReference type="Pfam" id="PF00990">
    <property type="entry name" value="GGDEF"/>
    <property type="match status" value="1"/>
</dbReference>
<keyword evidence="1" id="KW-0472">Membrane</keyword>
<dbReference type="InterPro" id="IPR052155">
    <property type="entry name" value="Biofilm_reg_signaling"/>
</dbReference>
<gene>
    <name evidence="4" type="ORF">SAMN04488004_1057</name>
</gene>
<feature type="transmembrane region" description="Helical" evidence="1">
    <location>
        <begin position="136"/>
        <end position="154"/>
    </location>
</feature>
<sequence length="643" mass="70361">MLDRLKERFILETQLTAHIVRRDRLSRMSVIPVVSAILAYCEDYKSAAIVALMVVVSESAAYLAGAGVGIDGPRPSPRRCVTIWVVAVSTTSIYMTAGALFGVSGTTATLICAFIWMFGALVHVSNSFVAVPIYNWSMLLPSYVIVAVIISDLFSRSFTPSEPIDAIAVAGLLLVYFANSVQTTQNHKDSLSAYENMRELANRRLVELEDLSLRDTLTGLPNRRAFDDLAGEILCSDRNDKAALGALLLININGFKPINDSYGHAAGDALLKEIARRLSSDIIGADVIARLGGDEFAIAWPGPLNTSELHRIAESILDHLHQPMRYSHRKLQITASIGIAPAHMGASVGQLLNEADQAMYHAKNGLESRVVIYDRRSIPKRSNLNDRARLLAAMQQGEICPFYQPQVDIATNRIVGLEALARWVQPNGEMRTPGSFIPAINEVNLQAEFQDHILHAVLKDMTALQKMQLLPDQVSINLSEVTLATTTGRDALIEVVAQHPNLRGHLMFEVTEDIFIARAGQTIKDSISMLRLAGVRISLDDFGTGFATFQHLQELEFDELKLDTGFVSKLGTDRATDVLVKSFLDMGRGLDVCIVAEGVETKAQLDLLRDMGCETVQGYFFSPAQSYDNICAMLQSGAATVAA</sequence>
<keyword evidence="1" id="KW-0812">Transmembrane</keyword>
<evidence type="ECO:0000256" key="1">
    <source>
        <dbReference type="SAM" id="Phobius"/>
    </source>
</evidence>
<feature type="transmembrane region" description="Helical" evidence="1">
    <location>
        <begin position="107"/>
        <end position="124"/>
    </location>
</feature>
<keyword evidence="1" id="KW-1133">Transmembrane helix</keyword>
<dbReference type="Gene3D" id="3.20.20.450">
    <property type="entry name" value="EAL domain"/>
    <property type="match status" value="1"/>
</dbReference>
<evidence type="ECO:0000313" key="4">
    <source>
        <dbReference type="EMBL" id="SFK95905.1"/>
    </source>
</evidence>
<dbReference type="CDD" id="cd01948">
    <property type="entry name" value="EAL"/>
    <property type="match status" value="1"/>
</dbReference>
<organism evidence="4 5">
    <name type="scientific">Loktanella salsilacus</name>
    <dbReference type="NCBI Taxonomy" id="195913"/>
    <lineage>
        <taxon>Bacteria</taxon>
        <taxon>Pseudomonadati</taxon>
        <taxon>Pseudomonadota</taxon>
        <taxon>Alphaproteobacteria</taxon>
        <taxon>Rhodobacterales</taxon>
        <taxon>Roseobacteraceae</taxon>
        <taxon>Loktanella</taxon>
    </lineage>
</organism>
<dbReference type="PROSITE" id="PS50883">
    <property type="entry name" value="EAL"/>
    <property type="match status" value="1"/>
</dbReference>
<dbReference type="STRING" id="195913.SAMN04488004_1057"/>
<dbReference type="InterPro" id="IPR035919">
    <property type="entry name" value="EAL_sf"/>
</dbReference>
<proteinExistence type="predicted"/>
<dbReference type="SMART" id="SM00267">
    <property type="entry name" value="GGDEF"/>
    <property type="match status" value="1"/>
</dbReference>
<dbReference type="AlphaFoldDB" id="A0A1I4DRA3"/>
<dbReference type="PANTHER" id="PTHR44757:SF2">
    <property type="entry name" value="BIOFILM ARCHITECTURE MAINTENANCE PROTEIN MBAA"/>
    <property type="match status" value="1"/>
</dbReference>
<dbReference type="InterPro" id="IPR029787">
    <property type="entry name" value="Nucleotide_cyclase"/>
</dbReference>
<accession>A0A1I4DRA3</accession>
<dbReference type="PANTHER" id="PTHR44757">
    <property type="entry name" value="DIGUANYLATE CYCLASE DGCP"/>
    <property type="match status" value="1"/>
</dbReference>
<dbReference type="InterPro" id="IPR000160">
    <property type="entry name" value="GGDEF_dom"/>
</dbReference>
<dbReference type="SUPFAM" id="SSF141868">
    <property type="entry name" value="EAL domain-like"/>
    <property type="match status" value="1"/>
</dbReference>
<dbReference type="SUPFAM" id="SSF55073">
    <property type="entry name" value="Nucleotide cyclase"/>
    <property type="match status" value="1"/>
</dbReference>
<dbReference type="EMBL" id="FOTF01000005">
    <property type="protein sequence ID" value="SFK95905.1"/>
    <property type="molecule type" value="Genomic_DNA"/>
</dbReference>
<reference evidence="4 5" key="1">
    <citation type="submission" date="2016-10" db="EMBL/GenBank/DDBJ databases">
        <authorList>
            <person name="de Groot N.N."/>
        </authorList>
    </citation>
    <scope>NUCLEOTIDE SEQUENCE [LARGE SCALE GENOMIC DNA]</scope>
    <source>
        <strain evidence="4 5">DSM 16199</strain>
    </source>
</reference>
<feature type="domain" description="GGDEF" evidence="3">
    <location>
        <begin position="243"/>
        <end position="375"/>
    </location>
</feature>
<dbReference type="RefSeq" id="WP_175499190.1">
    <property type="nucleotide sequence ID" value="NZ_CP072994.1"/>
</dbReference>
<evidence type="ECO:0000313" key="5">
    <source>
        <dbReference type="Proteomes" id="UP000199550"/>
    </source>
</evidence>
<keyword evidence="5" id="KW-1185">Reference proteome</keyword>
<dbReference type="CDD" id="cd01949">
    <property type="entry name" value="GGDEF"/>
    <property type="match status" value="1"/>
</dbReference>
<dbReference type="Gene3D" id="3.30.70.270">
    <property type="match status" value="1"/>
</dbReference>
<protein>
    <submittedName>
        <fullName evidence="4">Diguanylate cyclase (GGDEF) domain-containing protein</fullName>
    </submittedName>
</protein>
<feature type="transmembrane region" description="Helical" evidence="1">
    <location>
        <begin position="47"/>
        <end position="69"/>
    </location>
</feature>
<name>A0A1I4DRA3_9RHOB</name>
<dbReference type="NCBIfam" id="TIGR00254">
    <property type="entry name" value="GGDEF"/>
    <property type="match status" value="1"/>
</dbReference>
<dbReference type="PROSITE" id="PS50887">
    <property type="entry name" value="GGDEF"/>
    <property type="match status" value="1"/>
</dbReference>
<dbReference type="Pfam" id="PF00563">
    <property type="entry name" value="EAL"/>
    <property type="match status" value="1"/>
</dbReference>
<evidence type="ECO:0000259" key="3">
    <source>
        <dbReference type="PROSITE" id="PS50887"/>
    </source>
</evidence>